<dbReference type="InterPro" id="IPR046318">
    <property type="entry name" value="DUF5344"/>
</dbReference>
<dbReference type="EMBL" id="QSIO01000003">
    <property type="protein sequence ID" value="RHC94249.1"/>
    <property type="molecule type" value="Genomic_DNA"/>
</dbReference>
<dbReference type="RefSeq" id="WP_118095925.1">
    <property type="nucleotide sequence ID" value="NZ_JASGZN010000004.1"/>
</dbReference>
<feature type="coiled-coil region" evidence="1">
    <location>
        <begin position="44"/>
        <end position="79"/>
    </location>
</feature>
<gene>
    <name evidence="3" type="ORF">DW820_07945</name>
    <name evidence="2" type="ORF">GMC94_05280</name>
</gene>
<evidence type="ECO:0000313" key="4">
    <source>
        <dbReference type="Proteomes" id="UP000285773"/>
    </source>
</evidence>
<dbReference type="Pfam" id="PF17279">
    <property type="entry name" value="DUF5344"/>
    <property type="match status" value="1"/>
</dbReference>
<dbReference type="EMBL" id="WMZJ01000003">
    <property type="protein sequence ID" value="MTS54293.1"/>
    <property type="molecule type" value="Genomic_DNA"/>
</dbReference>
<proteinExistence type="predicted"/>
<evidence type="ECO:0000313" key="2">
    <source>
        <dbReference type="EMBL" id="MTS54293.1"/>
    </source>
</evidence>
<dbReference type="AlphaFoldDB" id="A0A414CGW7"/>
<dbReference type="Proteomes" id="UP000441330">
    <property type="component" value="Unassembled WGS sequence"/>
</dbReference>
<keyword evidence="1" id="KW-0175">Coiled coil</keyword>
<reference evidence="3 4" key="1">
    <citation type="submission" date="2018-08" db="EMBL/GenBank/DDBJ databases">
        <title>A genome reference for cultivated species of the human gut microbiota.</title>
        <authorList>
            <person name="Zou Y."/>
            <person name="Xue W."/>
            <person name="Luo G."/>
        </authorList>
    </citation>
    <scope>NUCLEOTIDE SEQUENCE [LARGE SCALE GENOMIC DNA]</scope>
    <source>
        <strain evidence="3 4">AM33-3BH</strain>
    </source>
</reference>
<reference evidence="2 5" key="2">
    <citation type="journal article" date="2019" name="Nat. Med.">
        <title>A library of human gut bacterial isolates paired with longitudinal multiomics data enables mechanistic microbiome research.</title>
        <authorList>
            <person name="Poyet M."/>
            <person name="Groussin M."/>
            <person name="Gibbons S.M."/>
            <person name="Avila-Pacheco J."/>
            <person name="Jiang X."/>
            <person name="Kearney S.M."/>
            <person name="Perrotta A.R."/>
            <person name="Berdy B."/>
            <person name="Zhao S."/>
            <person name="Lieberman T.D."/>
            <person name="Swanson P.K."/>
            <person name="Smith M."/>
            <person name="Roesemann S."/>
            <person name="Alexander J.E."/>
            <person name="Rich S.A."/>
            <person name="Livny J."/>
            <person name="Vlamakis H."/>
            <person name="Clish C."/>
            <person name="Bullock K."/>
            <person name="Deik A."/>
            <person name="Scott J."/>
            <person name="Pierce K.A."/>
            <person name="Xavier R.J."/>
            <person name="Alm E.J."/>
        </authorList>
    </citation>
    <scope>NUCLEOTIDE SEQUENCE [LARGE SCALE GENOMIC DNA]</scope>
    <source>
        <strain evidence="2 5">BIOML-A1</strain>
    </source>
</reference>
<sequence>MVQFLINPETLKKEINSLKKAKDAISTKLELDTVGLELQTIDKLKEVETEFNKVIDIYKKLLEQDIQNLEVIIAEWMKVDAKYAGQNAWTRFKQDFWK</sequence>
<evidence type="ECO:0000313" key="5">
    <source>
        <dbReference type="Proteomes" id="UP000441330"/>
    </source>
</evidence>
<name>A0A414CGW7_STRPA</name>
<accession>A0A414CGW7</accession>
<dbReference type="SMR" id="A0A414CGW7"/>
<protein>
    <submittedName>
        <fullName evidence="3">Uncharacterized protein</fullName>
    </submittedName>
</protein>
<dbReference type="Proteomes" id="UP000285773">
    <property type="component" value="Unassembled WGS sequence"/>
</dbReference>
<evidence type="ECO:0000313" key="3">
    <source>
        <dbReference type="EMBL" id="RHC94249.1"/>
    </source>
</evidence>
<comment type="caution">
    <text evidence="3">The sequence shown here is derived from an EMBL/GenBank/DDBJ whole genome shotgun (WGS) entry which is preliminary data.</text>
</comment>
<organism evidence="3 4">
    <name type="scientific">Streptococcus parasanguinis</name>
    <dbReference type="NCBI Taxonomy" id="1318"/>
    <lineage>
        <taxon>Bacteria</taxon>
        <taxon>Bacillati</taxon>
        <taxon>Bacillota</taxon>
        <taxon>Bacilli</taxon>
        <taxon>Lactobacillales</taxon>
        <taxon>Streptococcaceae</taxon>
        <taxon>Streptococcus</taxon>
    </lineage>
</organism>
<evidence type="ECO:0000256" key="1">
    <source>
        <dbReference type="SAM" id="Coils"/>
    </source>
</evidence>